<evidence type="ECO:0000259" key="12">
    <source>
        <dbReference type="Pfam" id="PF01979"/>
    </source>
</evidence>
<dbReference type="InterPro" id="IPR006680">
    <property type="entry name" value="Amidohydro-rel"/>
</dbReference>
<dbReference type="SUPFAM" id="SSF51556">
    <property type="entry name" value="Metallo-dependent hydrolases"/>
    <property type="match status" value="1"/>
</dbReference>
<feature type="binding site" evidence="10">
    <location>
        <position position="267"/>
    </location>
    <ligand>
        <name>substrate</name>
    </ligand>
</feature>
<evidence type="ECO:0000313" key="14">
    <source>
        <dbReference type="Proteomes" id="UP000186806"/>
    </source>
</evidence>
<evidence type="ECO:0000256" key="1">
    <source>
        <dbReference type="ARBA" id="ARBA00002368"/>
    </source>
</evidence>
<dbReference type="CDD" id="cd01294">
    <property type="entry name" value="DHOase"/>
    <property type="match status" value="1"/>
</dbReference>
<evidence type="ECO:0000313" key="13">
    <source>
        <dbReference type="EMBL" id="OLO12234.1"/>
    </source>
</evidence>
<dbReference type="GO" id="GO:0008270">
    <property type="term" value="F:zinc ion binding"/>
    <property type="evidence" value="ECO:0007669"/>
    <property type="project" value="UniProtKB-UniRule"/>
</dbReference>
<reference evidence="13 14" key="1">
    <citation type="submission" date="2016-12" db="EMBL/GenBank/DDBJ databases">
        <title>Draft genome sequences of strains Salinicola socius SMB35, Salinicola sp. MH3R3-1 and Chromohalobacter sp. SMB17 from the Verkhnekamsk potash mining region of Russia.</title>
        <authorList>
            <person name="Mavrodi D.V."/>
            <person name="Olsson B.E."/>
            <person name="Korsakova E.S."/>
            <person name="Pyankova A."/>
            <person name="Mavrodi O.V."/>
            <person name="Plotnikova E.G."/>
        </authorList>
    </citation>
    <scope>NUCLEOTIDE SEQUENCE [LARGE SCALE GENOMIC DNA]</scope>
    <source>
        <strain evidence="13 14">SMB17</strain>
    </source>
</reference>
<feature type="binding site" evidence="10">
    <location>
        <position position="140"/>
    </location>
    <ligand>
        <name>Zn(2+)</name>
        <dbReference type="ChEBI" id="CHEBI:29105"/>
        <label>2</label>
    </ligand>
</feature>
<evidence type="ECO:0000256" key="9">
    <source>
        <dbReference type="ARBA" id="ARBA00048492"/>
    </source>
</evidence>
<comment type="similarity">
    <text evidence="3 10 11">Belongs to the metallo-dependent hydrolases superfamily. DHOase family. Class II DHOase subfamily.</text>
</comment>
<dbReference type="FunFam" id="3.20.20.140:FF:000006">
    <property type="entry name" value="Dihydroorotase"/>
    <property type="match status" value="1"/>
</dbReference>
<dbReference type="Gene3D" id="3.20.20.140">
    <property type="entry name" value="Metal-dependent hydrolases"/>
    <property type="match status" value="1"/>
</dbReference>
<keyword evidence="8 10" id="KW-0665">Pyrimidine biosynthesis</keyword>
<dbReference type="PANTHER" id="PTHR43137:SF1">
    <property type="entry name" value="DIHYDROOROTASE"/>
    <property type="match status" value="1"/>
</dbReference>
<dbReference type="PIRSF" id="PIRSF001237">
    <property type="entry name" value="DHOdimr"/>
    <property type="match status" value="1"/>
</dbReference>
<dbReference type="STRING" id="223900.GCA_000821045_00684"/>
<feature type="binding site" evidence="10">
    <location>
        <position position="19"/>
    </location>
    <ligand>
        <name>Zn(2+)</name>
        <dbReference type="ChEBI" id="CHEBI:29105"/>
        <label>1</label>
    </ligand>
</feature>
<comment type="cofactor">
    <cofactor evidence="10 11">
        <name>Zn(2+)</name>
        <dbReference type="ChEBI" id="CHEBI:29105"/>
    </cofactor>
    <text evidence="10 11">Binds 2 Zn(2+) ions per subunit.</text>
</comment>
<dbReference type="InterPro" id="IPR032466">
    <property type="entry name" value="Metal_Hydrolase"/>
</dbReference>
<comment type="subunit">
    <text evidence="10">Homodimer.</text>
</comment>
<feature type="binding site" description="via carbamate group" evidence="10">
    <location>
        <position position="103"/>
    </location>
    <ligand>
        <name>Zn(2+)</name>
        <dbReference type="ChEBI" id="CHEBI:29105"/>
        <label>1</label>
    </ligand>
</feature>
<evidence type="ECO:0000256" key="11">
    <source>
        <dbReference type="RuleBase" id="RU003440"/>
    </source>
</evidence>
<evidence type="ECO:0000256" key="10">
    <source>
        <dbReference type="HAMAP-Rule" id="MF_00219"/>
    </source>
</evidence>
<comment type="function">
    <text evidence="1 10">Catalyzes the reversible cyclization of carbamoyl aspartate to dihydroorotate.</text>
</comment>
<evidence type="ECO:0000256" key="8">
    <source>
        <dbReference type="ARBA" id="ARBA00022975"/>
    </source>
</evidence>
<feature type="binding site" evidence="10">
    <location>
        <position position="178"/>
    </location>
    <ligand>
        <name>Zn(2+)</name>
        <dbReference type="ChEBI" id="CHEBI:29105"/>
        <label>2</label>
    </ligand>
</feature>
<keyword evidence="5 10" id="KW-0479">Metal-binding</keyword>
<dbReference type="RefSeq" id="WP_075368446.1">
    <property type="nucleotide sequence ID" value="NZ_MSDQ01000007.1"/>
</dbReference>
<dbReference type="InterPro" id="IPR002195">
    <property type="entry name" value="Dihydroorotase_CS"/>
</dbReference>
<dbReference type="AlphaFoldDB" id="A0A1Q8TEY9"/>
<comment type="caution">
    <text evidence="13">The sequence shown here is derived from an EMBL/GenBank/DDBJ whole genome shotgun (WGS) entry which is preliminary data.</text>
</comment>
<evidence type="ECO:0000256" key="2">
    <source>
        <dbReference type="ARBA" id="ARBA00004880"/>
    </source>
</evidence>
<feature type="domain" description="Amidohydrolase-related" evidence="12">
    <location>
        <begin position="15"/>
        <end position="307"/>
    </location>
</feature>
<feature type="modified residue" description="N6-carboxylysine" evidence="10">
    <location>
        <position position="103"/>
    </location>
</feature>
<evidence type="ECO:0000256" key="3">
    <source>
        <dbReference type="ARBA" id="ARBA00005631"/>
    </source>
</evidence>
<feature type="binding site" evidence="10">
    <location>
        <position position="255"/>
    </location>
    <ligand>
        <name>substrate</name>
    </ligand>
</feature>
<dbReference type="PANTHER" id="PTHR43137">
    <property type="entry name" value="DIHYDROOROTASE"/>
    <property type="match status" value="1"/>
</dbReference>
<dbReference type="NCBIfam" id="TIGR00856">
    <property type="entry name" value="pyrC_dimer"/>
    <property type="match status" value="1"/>
</dbReference>
<keyword evidence="14" id="KW-1185">Reference proteome</keyword>
<evidence type="ECO:0000256" key="6">
    <source>
        <dbReference type="ARBA" id="ARBA00022801"/>
    </source>
</evidence>
<feature type="binding site" evidence="10">
    <location>
        <begin position="19"/>
        <end position="21"/>
    </location>
    <ligand>
        <name>substrate</name>
    </ligand>
</feature>
<dbReference type="Proteomes" id="UP000186806">
    <property type="component" value="Unassembled WGS sequence"/>
</dbReference>
<dbReference type="PROSITE" id="PS00483">
    <property type="entry name" value="DIHYDROOROTASE_2"/>
    <property type="match status" value="1"/>
</dbReference>
<dbReference type="HAMAP" id="MF_00219">
    <property type="entry name" value="PyrC_classII"/>
    <property type="match status" value="1"/>
</dbReference>
<feature type="binding site" evidence="10">
    <location>
        <position position="140"/>
    </location>
    <ligand>
        <name>substrate</name>
    </ligand>
</feature>
<dbReference type="InterPro" id="IPR004721">
    <property type="entry name" value="DHOdimr"/>
</dbReference>
<evidence type="ECO:0000256" key="4">
    <source>
        <dbReference type="ARBA" id="ARBA00012860"/>
    </source>
</evidence>
<keyword evidence="6 10" id="KW-0378">Hydrolase</keyword>
<organism evidence="13 14">
    <name type="scientific">Chromohalobacter japonicus</name>
    <dbReference type="NCBI Taxonomy" id="223900"/>
    <lineage>
        <taxon>Bacteria</taxon>
        <taxon>Pseudomonadati</taxon>
        <taxon>Pseudomonadota</taxon>
        <taxon>Gammaproteobacteria</taxon>
        <taxon>Oceanospirillales</taxon>
        <taxon>Halomonadaceae</taxon>
        <taxon>Chromohalobacter</taxon>
    </lineage>
</organism>
<comment type="catalytic activity">
    <reaction evidence="9 10 11">
        <text>(S)-dihydroorotate + H2O = N-carbamoyl-L-aspartate + H(+)</text>
        <dbReference type="Rhea" id="RHEA:24296"/>
        <dbReference type="ChEBI" id="CHEBI:15377"/>
        <dbReference type="ChEBI" id="CHEBI:15378"/>
        <dbReference type="ChEBI" id="CHEBI:30864"/>
        <dbReference type="ChEBI" id="CHEBI:32814"/>
        <dbReference type="EC" id="3.5.2.3"/>
    </reaction>
</comment>
<dbReference type="GO" id="GO:0004151">
    <property type="term" value="F:dihydroorotase activity"/>
    <property type="evidence" value="ECO:0007669"/>
    <property type="project" value="UniProtKB-UniRule"/>
</dbReference>
<dbReference type="GO" id="GO:0005829">
    <property type="term" value="C:cytosol"/>
    <property type="evidence" value="ECO:0007669"/>
    <property type="project" value="TreeGrafter"/>
</dbReference>
<feature type="binding site" evidence="10">
    <location>
        <position position="223"/>
    </location>
    <ligand>
        <name>substrate</name>
    </ligand>
</feature>
<feature type="binding site" evidence="10">
    <location>
        <position position="45"/>
    </location>
    <ligand>
        <name>substrate</name>
    </ligand>
</feature>
<protein>
    <recommendedName>
        <fullName evidence="4 10">Dihydroorotase</fullName>
        <shortName evidence="10">DHOase</shortName>
        <ecNumber evidence="4 10">3.5.2.3</ecNumber>
    </recommendedName>
</protein>
<feature type="active site" evidence="10">
    <location>
        <position position="251"/>
    </location>
</feature>
<keyword evidence="7 10" id="KW-0862">Zinc</keyword>
<feature type="binding site" description="via carbamate group" evidence="10">
    <location>
        <position position="103"/>
    </location>
    <ligand>
        <name>Zn(2+)</name>
        <dbReference type="ChEBI" id="CHEBI:29105"/>
        <label>2</label>
    </ligand>
</feature>
<feature type="binding site" evidence="10">
    <location>
        <position position="251"/>
    </location>
    <ligand>
        <name>Zn(2+)</name>
        <dbReference type="ChEBI" id="CHEBI:29105"/>
        <label>1</label>
    </ligand>
</feature>
<feature type="binding site" evidence="10">
    <location>
        <position position="17"/>
    </location>
    <ligand>
        <name>Zn(2+)</name>
        <dbReference type="ChEBI" id="CHEBI:29105"/>
        <label>1</label>
    </ligand>
</feature>
<evidence type="ECO:0000256" key="7">
    <source>
        <dbReference type="ARBA" id="ARBA00022833"/>
    </source>
</evidence>
<dbReference type="EMBL" id="MSDQ01000007">
    <property type="protein sequence ID" value="OLO12234.1"/>
    <property type="molecule type" value="Genomic_DNA"/>
</dbReference>
<gene>
    <name evidence="10" type="primary">pyrC</name>
    <name evidence="13" type="ORF">BTW10_04835</name>
</gene>
<evidence type="ECO:0000256" key="5">
    <source>
        <dbReference type="ARBA" id="ARBA00022723"/>
    </source>
</evidence>
<accession>A0A1Q8TEY9</accession>
<dbReference type="PROSITE" id="PS00482">
    <property type="entry name" value="DIHYDROOROTASE_1"/>
    <property type="match status" value="1"/>
</dbReference>
<dbReference type="EC" id="3.5.2.3" evidence="4 10"/>
<dbReference type="UniPathway" id="UPA00070">
    <property type="reaction ID" value="UER00117"/>
</dbReference>
<sequence>MSESPTRLRLRRPDDWHLHLRDGDVMRLVLPATSRVYGRAIVMPNLMPPITTLAEAEAYRARILEAVPAGHDFTPLMTCYLNESVSAETLEAGHASGLLTAAKLYPANATTNSQHGVKRIQDIYPLLETMERIGMPLLVHGEVTRGEIDIFDREKTFIDEVMIPLRQRFPALKVVFEHITTGDAAQYVLEGDANLAATLTPQHLAHNRNDMLVGGIRPHLYCLPILKRAEHQRALRAAVASGHPRFFLGTDSAPHVVAAKETACGCAGVFNAQASLSVYAEVFEEEGALEHFAAFCSENGPRFYGLPLNEDDIELVRQPTTMPERIEGHGETLKPFKAGETLAWTVNAGRA</sequence>
<dbReference type="GO" id="GO:0006207">
    <property type="term" value="P:'de novo' pyrimidine nucleobase biosynthetic process"/>
    <property type="evidence" value="ECO:0007669"/>
    <property type="project" value="TreeGrafter"/>
</dbReference>
<comment type="pathway">
    <text evidence="2 10 11">Pyrimidine metabolism; UMP biosynthesis via de novo pathway; (S)-dihydroorotate from bicarbonate: step 3/3.</text>
</comment>
<dbReference type="GO" id="GO:0044205">
    <property type="term" value="P:'de novo' UMP biosynthetic process"/>
    <property type="evidence" value="ECO:0007669"/>
    <property type="project" value="UniProtKB-UniRule"/>
</dbReference>
<name>A0A1Q8TEY9_9GAMM</name>
<proteinExistence type="inferred from homology"/>
<dbReference type="Pfam" id="PF01979">
    <property type="entry name" value="Amidohydro_1"/>
    <property type="match status" value="1"/>
</dbReference>